<dbReference type="Pfam" id="PF06625">
    <property type="entry name" value="DUF1151"/>
    <property type="match status" value="1"/>
</dbReference>
<evidence type="ECO:0000313" key="3">
    <source>
        <dbReference type="Proteomes" id="UP001152622"/>
    </source>
</evidence>
<dbReference type="AlphaFoldDB" id="A0A9Q1EX23"/>
<proteinExistence type="predicted"/>
<keyword evidence="3" id="KW-1185">Reference proteome</keyword>
<evidence type="ECO:0000256" key="1">
    <source>
        <dbReference type="ARBA" id="ARBA00023054"/>
    </source>
</evidence>
<dbReference type="Proteomes" id="UP001152622">
    <property type="component" value="Chromosome 11"/>
</dbReference>
<dbReference type="InterPro" id="IPR009533">
    <property type="entry name" value="FAM107"/>
</dbReference>
<dbReference type="PANTHER" id="PTHR16768">
    <property type="entry name" value="DOWN REGULATED IN RENAL CARCINOMA 1/TU3A"/>
    <property type="match status" value="1"/>
</dbReference>
<name>A0A9Q1EX23_SYNKA</name>
<evidence type="ECO:0000313" key="2">
    <source>
        <dbReference type="EMBL" id="KAJ8346602.1"/>
    </source>
</evidence>
<gene>
    <name evidence="2" type="ORF">SKAU_G00280030</name>
</gene>
<sequence>MGIRNYRKENYACHTSPSHLVIETSGDIIQPKRLTNPVQESPTRRDLHRELLFSHRRGLLLGETPELQRILQQRRLELLPPPPPSDLELELHKRRQRQLEYEQEEVKRKKVQENIPEFVQVKENLRHIHAAVQ</sequence>
<dbReference type="PANTHER" id="PTHR16768:SF7">
    <property type="entry name" value="PROTEIN FAM107B-LIKE"/>
    <property type="match status" value="1"/>
</dbReference>
<dbReference type="EMBL" id="JAINUF010000011">
    <property type="protein sequence ID" value="KAJ8346602.1"/>
    <property type="molecule type" value="Genomic_DNA"/>
</dbReference>
<dbReference type="OrthoDB" id="5963205at2759"/>
<evidence type="ECO:0008006" key="4">
    <source>
        <dbReference type="Google" id="ProtNLM"/>
    </source>
</evidence>
<reference evidence="2" key="1">
    <citation type="journal article" date="2023" name="Science">
        <title>Genome structures resolve the early diversification of teleost fishes.</title>
        <authorList>
            <person name="Parey E."/>
            <person name="Louis A."/>
            <person name="Montfort J."/>
            <person name="Bouchez O."/>
            <person name="Roques C."/>
            <person name="Iampietro C."/>
            <person name="Lluch J."/>
            <person name="Castinel A."/>
            <person name="Donnadieu C."/>
            <person name="Desvignes T."/>
            <person name="Floi Bucao C."/>
            <person name="Jouanno E."/>
            <person name="Wen M."/>
            <person name="Mejri S."/>
            <person name="Dirks R."/>
            <person name="Jansen H."/>
            <person name="Henkel C."/>
            <person name="Chen W.J."/>
            <person name="Zahm M."/>
            <person name="Cabau C."/>
            <person name="Klopp C."/>
            <person name="Thompson A.W."/>
            <person name="Robinson-Rechavi M."/>
            <person name="Braasch I."/>
            <person name="Lecointre G."/>
            <person name="Bobe J."/>
            <person name="Postlethwait J.H."/>
            <person name="Berthelot C."/>
            <person name="Roest Crollius H."/>
            <person name="Guiguen Y."/>
        </authorList>
    </citation>
    <scope>NUCLEOTIDE SEQUENCE</scope>
    <source>
        <strain evidence="2">WJC10195</strain>
    </source>
</reference>
<comment type="caution">
    <text evidence="2">The sequence shown here is derived from an EMBL/GenBank/DDBJ whole genome shotgun (WGS) entry which is preliminary data.</text>
</comment>
<accession>A0A9Q1EX23</accession>
<protein>
    <recommendedName>
        <fullName evidence="4">Protein FAM107B-like</fullName>
    </recommendedName>
</protein>
<keyword evidence="1" id="KW-0175">Coiled coil</keyword>
<organism evidence="2 3">
    <name type="scientific">Synaphobranchus kaupii</name>
    <name type="common">Kaup's arrowtooth eel</name>
    <dbReference type="NCBI Taxonomy" id="118154"/>
    <lineage>
        <taxon>Eukaryota</taxon>
        <taxon>Metazoa</taxon>
        <taxon>Chordata</taxon>
        <taxon>Craniata</taxon>
        <taxon>Vertebrata</taxon>
        <taxon>Euteleostomi</taxon>
        <taxon>Actinopterygii</taxon>
        <taxon>Neopterygii</taxon>
        <taxon>Teleostei</taxon>
        <taxon>Anguilliformes</taxon>
        <taxon>Synaphobranchidae</taxon>
        <taxon>Synaphobranchus</taxon>
    </lineage>
</organism>